<comment type="caution">
    <text evidence="2">The sequence shown here is derived from an EMBL/GenBank/DDBJ whole genome shotgun (WGS) entry which is preliminary data.</text>
</comment>
<feature type="chain" id="PRO_5019329422" evidence="1">
    <location>
        <begin position="20"/>
        <end position="131"/>
    </location>
</feature>
<proteinExistence type="predicted"/>
<feature type="signal peptide" evidence="1">
    <location>
        <begin position="1"/>
        <end position="19"/>
    </location>
</feature>
<dbReference type="Proteomes" id="UP000885348">
    <property type="component" value="Unassembled WGS sequence"/>
</dbReference>
<evidence type="ECO:0000313" key="2">
    <source>
        <dbReference type="EMBL" id="MML54374.1"/>
    </source>
</evidence>
<name>A0A403QHH4_SALET</name>
<dbReference type="EMBL" id="RVVJ01000015">
    <property type="protein sequence ID" value="MML54374.1"/>
    <property type="molecule type" value="Genomic_DNA"/>
</dbReference>
<keyword evidence="1" id="KW-0732">Signal</keyword>
<organism evidence="2">
    <name type="scientific">Salmonella enterica I</name>
    <dbReference type="NCBI Taxonomy" id="59201"/>
    <lineage>
        <taxon>Bacteria</taxon>
        <taxon>Pseudomonadati</taxon>
        <taxon>Pseudomonadota</taxon>
        <taxon>Gammaproteobacteria</taxon>
        <taxon>Enterobacterales</taxon>
        <taxon>Enterobacteriaceae</taxon>
        <taxon>Salmonella</taxon>
    </lineage>
</organism>
<gene>
    <name evidence="2" type="ORF">D7N80_13795</name>
</gene>
<reference evidence="2" key="1">
    <citation type="submission" date="2018-09" db="EMBL/GenBank/DDBJ databases">
        <authorList>
            <person name="Ashton P.M."/>
            <person name="Dallman T."/>
            <person name="Nair S."/>
            <person name="De Pinna E."/>
            <person name="Peters T."/>
            <person name="Grant K."/>
        </authorList>
    </citation>
    <scope>NUCLEOTIDE SEQUENCE [LARGE SCALE GENOMIC DNA]</scope>
    <source>
        <strain evidence="2">598938</strain>
    </source>
</reference>
<accession>A0A403QHH4</accession>
<dbReference type="AlphaFoldDB" id="A0A403QHH4"/>
<sequence>MKKNILAVLLMTFSVSVFAQSLNEKVLSKSLNDWQPLAIKDKNNIITVTMNDGRVTPEIFLSVVENGVCDPTWFDYKKTSFLKKTEEIRILNRHDYQGLVLEKPLATCMEAGKAKDFYIIINSHTHSHTNY</sequence>
<protein>
    <submittedName>
        <fullName evidence="2">Uncharacterized protein</fullName>
    </submittedName>
</protein>
<evidence type="ECO:0000256" key="1">
    <source>
        <dbReference type="SAM" id="SignalP"/>
    </source>
</evidence>